<proteinExistence type="predicted"/>
<evidence type="ECO:0000313" key="1">
    <source>
        <dbReference type="EMBL" id="OIQ94409.1"/>
    </source>
</evidence>
<dbReference type="AlphaFoldDB" id="A0A1J5RF64"/>
<name>A0A1J5RF64_9ZZZZ</name>
<gene>
    <name evidence="1" type="ORF">GALL_236560</name>
</gene>
<sequence length="62" mass="6830">MDDDAQSSRLRTLPFDKLRANGLNRRFHSPSGQAGITGRLKETFASRPLLSCLLLNLISADS</sequence>
<comment type="caution">
    <text evidence="1">The sequence shown here is derived from an EMBL/GenBank/DDBJ whole genome shotgun (WGS) entry which is preliminary data.</text>
</comment>
<organism evidence="1">
    <name type="scientific">mine drainage metagenome</name>
    <dbReference type="NCBI Taxonomy" id="410659"/>
    <lineage>
        <taxon>unclassified sequences</taxon>
        <taxon>metagenomes</taxon>
        <taxon>ecological metagenomes</taxon>
    </lineage>
</organism>
<dbReference type="EMBL" id="MLJW01000187">
    <property type="protein sequence ID" value="OIQ94409.1"/>
    <property type="molecule type" value="Genomic_DNA"/>
</dbReference>
<protein>
    <submittedName>
        <fullName evidence="1">Uncharacterized protein</fullName>
    </submittedName>
</protein>
<reference evidence="1" key="1">
    <citation type="submission" date="2016-10" db="EMBL/GenBank/DDBJ databases">
        <title>Sequence of Gallionella enrichment culture.</title>
        <authorList>
            <person name="Poehlein A."/>
            <person name="Muehling M."/>
            <person name="Daniel R."/>
        </authorList>
    </citation>
    <scope>NUCLEOTIDE SEQUENCE</scope>
</reference>
<accession>A0A1J5RF64</accession>